<evidence type="ECO:0000259" key="1">
    <source>
        <dbReference type="Pfam" id="PF00724"/>
    </source>
</evidence>
<keyword evidence="3" id="KW-1185">Reference proteome</keyword>
<dbReference type="CDD" id="cd02933">
    <property type="entry name" value="OYE_like_FMN"/>
    <property type="match status" value="1"/>
</dbReference>
<accession>A0ABM8MEU1</accession>
<dbReference type="EC" id="1.-.-.-" evidence="2"/>
<dbReference type="InterPro" id="IPR001155">
    <property type="entry name" value="OxRdtase_FMN_N"/>
</dbReference>
<dbReference type="PANTHER" id="PTHR22893">
    <property type="entry name" value="NADH OXIDOREDUCTASE-RELATED"/>
    <property type="match status" value="1"/>
</dbReference>
<comment type="caution">
    <text evidence="2">The sequence shown here is derived from an EMBL/GenBank/DDBJ whole genome shotgun (WGS) entry which is preliminary data.</text>
</comment>
<dbReference type="Pfam" id="PF00724">
    <property type="entry name" value="Oxidored_FMN"/>
    <property type="match status" value="1"/>
</dbReference>
<dbReference type="SUPFAM" id="SSF51395">
    <property type="entry name" value="FMN-linked oxidoreductases"/>
    <property type="match status" value="1"/>
</dbReference>
<dbReference type="PANTHER" id="PTHR22893:SF91">
    <property type="entry name" value="NADPH DEHYDROGENASE 2-RELATED"/>
    <property type="match status" value="1"/>
</dbReference>
<keyword evidence="2" id="KW-0560">Oxidoreductase</keyword>
<protein>
    <submittedName>
        <fullName evidence="2">N-ethylmaleimide reductase</fullName>
        <ecNumber evidence="2">1.-.-.-</ecNumber>
    </submittedName>
</protein>
<dbReference type="InterPro" id="IPR013785">
    <property type="entry name" value="Aldolase_TIM"/>
</dbReference>
<evidence type="ECO:0000313" key="2">
    <source>
        <dbReference type="EMBL" id="CAB5536459.1"/>
    </source>
</evidence>
<sequence>MVVVARNFVTLKMRNAMKTLFTPYNLGGVELKNRVVMAPMTRTRTLNDIADDVVALYYAQRASAGLLITEGLPVSEEGRGYLYTPGLYNDAHVEGWRKVTDAVHAKGGRIFAQLWHVGRMSHTSLQPGHIAPVSSGTIPATNTTVFAWDESGKPGPVAPSIPRALETHEVKRVTRDFVKSAQLAVEAGFDGVEIMAANGFIFDQFLSSELNTRTDEYGGSVENRQRFLLETIDAVSDAIGGNKVAVRLSPFGRIYDLAPYAGEEETWSEMAKALSQRSLAYVHLYFQPTYVTAPQAAEKFKADFRESFGGTIIAAGGFSRDIAEERLNNNEVDLVAFGVPFIANPDLVERMKNNWPLAESDRTTYYGVSGSPEKGYTDYPVYSEK</sequence>
<dbReference type="InterPro" id="IPR045247">
    <property type="entry name" value="Oye-like"/>
</dbReference>
<reference evidence="2" key="1">
    <citation type="submission" date="2020-05" db="EMBL/GenBank/DDBJ databases">
        <authorList>
            <person name="Delgado-Blas J."/>
        </authorList>
    </citation>
    <scope>NUCLEOTIDE SEQUENCE</scope>
    <source>
        <strain evidence="2">BB1468</strain>
    </source>
</reference>
<dbReference type="Gene3D" id="3.20.20.70">
    <property type="entry name" value="Aldolase class I"/>
    <property type="match status" value="1"/>
</dbReference>
<dbReference type="EMBL" id="CAHPRB010000002">
    <property type="protein sequence ID" value="CAB5536459.1"/>
    <property type="molecule type" value="Genomic_DNA"/>
</dbReference>
<gene>
    <name evidence="2" type="primary">nemA_1</name>
    <name evidence="2" type="ORF">GHA_00688</name>
</gene>
<dbReference type="GO" id="GO:0016491">
    <property type="term" value="F:oxidoreductase activity"/>
    <property type="evidence" value="ECO:0007669"/>
    <property type="project" value="UniProtKB-KW"/>
</dbReference>
<evidence type="ECO:0000313" key="3">
    <source>
        <dbReference type="Proteomes" id="UP000835792"/>
    </source>
</evidence>
<feature type="domain" description="NADH:flavin oxidoreductase/NADH oxidase N-terminal" evidence="1">
    <location>
        <begin position="20"/>
        <end position="356"/>
    </location>
</feature>
<organism evidence="2 3">
    <name type="scientific">Citrobacter youngae</name>
    <dbReference type="NCBI Taxonomy" id="133448"/>
    <lineage>
        <taxon>Bacteria</taxon>
        <taxon>Pseudomonadati</taxon>
        <taxon>Pseudomonadota</taxon>
        <taxon>Gammaproteobacteria</taxon>
        <taxon>Enterobacterales</taxon>
        <taxon>Enterobacteriaceae</taxon>
        <taxon>Citrobacter</taxon>
        <taxon>Citrobacter freundii complex</taxon>
    </lineage>
</organism>
<dbReference type="Proteomes" id="UP000835792">
    <property type="component" value="Unassembled WGS sequence"/>
</dbReference>
<proteinExistence type="predicted"/>
<name>A0ABM8MEU1_9ENTR</name>